<proteinExistence type="predicted"/>
<sequence>MRFSIPRVRRSLSPRPFESLRAGKQEEADRAKASLACVRSSRKVQRNSTERRGVPRLRVQG</sequence>
<dbReference type="EMBL" id="LR031888">
    <property type="protein sequence ID" value="VDD65208.1"/>
    <property type="molecule type" value="Genomic_DNA"/>
</dbReference>
<protein>
    <submittedName>
        <fullName evidence="2">Uncharacterized protein</fullName>
    </submittedName>
</protein>
<evidence type="ECO:0000313" key="2">
    <source>
        <dbReference type="EMBL" id="VDD65208.1"/>
    </source>
</evidence>
<name>A0A3P6GFR8_BRAOL</name>
<feature type="compositionally biased region" description="Basic and acidic residues" evidence="1">
    <location>
        <begin position="21"/>
        <end position="32"/>
    </location>
</feature>
<gene>
    <name evidence="2" type="ORF">BOLSC28T60436H</name>
</gene>
<accession>A0A3P6GFR8</accession>
<organism evidence="2">
    <name type="scientific">Brassica oleracea</name>
    <name type="common">Wild cabbage</name>
    <dbReference type="NCBI Taxonomy" id="3712"/>
    <lineage>
        <taxon>Eukaryota</taxon>
        <taxon>Viridiplantae</taxon>
        <taxon>Streptophyta</taxon>
        <taxon>Embryophyta</taxon>
        <taxon>Tracheophyta</taxon>
        <taxon>Spermatophyta</taxon>
        <taxon>Magnoliopsida</taxon>
        <taxon>eudicotyledons</taxon>
        <taxon>Gunneridae</taxon>
        <taxon>Pentapetalae</taxon>
        <taxon>rosids</taxon>
        <taxon>malvids</taxon>
        <taxon>Brassicales</taxon>
        <taxon>Brassicaceae</taxon>
        <taxon>Brassiceae</taxon>
        <taxon>Brassica</taxon>
    </lineage>
</organism>
<feature type="region of interest" description="Disordered" evidence="1">
    <location>
        <begin position="1"/>
        <end position="61"/>
    </location>
</feature>
<evidence type="ECO:0000256" key="1">
    <source>
        <dbReference type="SAM" id="MobiDB-lite"/>
    </source>
</evidence>
<reference evidence="2" key="1">
    <citation type="submission" date="2018-11" db="EMBL/GenBank/DDBJ databases">
        <authorList>
            <consortium name="Genoscope - CEA"/>
            <person name="William W."/>
        </authorList>
    </citation>
    <scope>NUCLEOTIDE SEQUENCE</scope>
</reference>
<dbReference type="AlphaFoldDB" id="A0A3P6GFR8"/>